<name>A0A938BPS1_UNCEI</name>
<keyword evidence="1" id="KW-0472">Membrane</keyword>
<protein>
    <submittedName>
        <fullName evidence="2">DUF4956 domain-containing protein</fullName>
    </submittedName>
</protein>
<evidence type="ECO:0000256" key="1">
    <source>
        <dbReference type="SAM" id="Phobius"/>
    </source>
</evidence>
<dbReference type="Proteomes" id="UP000748308">
    <property type="component" value="Unassembled WGS sequence"/>
</dbReference>
<feature type="transmembrane region" description="Helical" evidence="1">
    <location>
        <begin position="96"/>
        <end position="115"/>
    </location>
</feature>
<accession>A0A938BPS1</accession>
<dbReference type="Pfam" id="PF16316">
    <property type="entry name" value="DUF4956"/>
    <property type="match status" value="1"/>
</dbReference>
<dbReference type="EMBL" id="VGIY01000007">
    <property type="protein sequence ID" value="MBM3316337.1"/>
    <property type="molecule type" value="Genomic_DNA"/>
</dbReference>
<dbReference type="InterPro" id="IPR032531">
    <property type="entry name" value="DUF4956"/>
</dbReference>
<dbReference type="AlphaFoldDB" id="A0A938BPS1"/>
<feature type="transmembrane region" description="Helical" evidence="1">
    <location>
        <begin position="42"/>
        <end position="64"/>
    </location>
</feature>
<feature type="transmembrane region" description="Helical" evidence="1">
    <location>
        <begin position="121"/>
        <end position="138"/>
    </location>
</feature>
<gene>
    <name evidence="2" type="ORF">FJY75_00650</name>
</gene>
<proteinExistence type="predicted"/>
<keyword evidence="1" id="KW-1133">Transmembrane helix</keyword>
<organism evidence="2 3">
    <name type="scientific">Eiseniibacteriota bacterium</name>
    <dbReference type="NCBI Taxonomy" id="2212470"/>
    <lineage>
        <taxon>Bacteria</taxon>
        <taxon>Candidatus Eiseniibacteriota</taxon>
    </lineage>
</organism>
<feature type="transmembrane region" description="Helical" evidence="1">
    <location>
        <begin position="12"/>
        <end position="35"/>
    </location>
</feature>
<evidence type="ECO:0000313" key="2">
    <source>
        <dbReference type="EMBL" id="MBM3316337.1"/>
    </source>
</evidence>
<reference evidence="2" key="1">
    <citation type="submission" date="2019-03" db="EMBL/GenBank/DDBJ databases">
        <title>Lake Tanganyika Metagenome-Assembled Genomes (MAGs).</title>
        <authorList>
            <person name="Tran P."/>
        </authorList>
    </citation>
    <scope>NUCLEOTIDE SEQUENCE</scope>
    <source>
        <strain evidence="2">M_DeepCast_400m_m2_100</strain>
    </source>
</reference>
<comment type="caution">
    <text evidence="2">The sequence shown here is derived from an EMBL/GenBank/DDBJ whole genome shotgun (WGS) entry which is preliminary data.</text>
</comment>
<sequence>MLNDMVIQGQRFLLVDILVNMAIAFVLGVAVALVYRRTHRALNYSVSFVGTLVFLPMVTAIVMMVIGNNLARAFGLVGAMSIIRFRTVVKDTRDTVFVFLALAAGMAAGTGYHMIALAGTGFVMFAVLLLYFGNFGSVHTQDLLLRFSIQPDERGAMLHEGVFKQYLKKQSLLNIQTRSEGRLLELSYFVRLRAPDRAREFVRALGSVEGIDGVSLISMDESAEP</sequence>
<keyword evidence="1" id="KW-0812">Transmembrane</keyword>
<evidence type="ECO:0000313" key="3">
    <source>
        <dbReference type="Proteomes" id="UP000748308"/>
    </source>
</evidence>